<proteinExistence type="predicted"/>
<feature type="compositionally biased region" description="Polar residues" evidence="1">
    <location>
        <begin position="122"/>
        <end position="132"/>
    </location>
</feature>
<evidence type="ECO:0000313" key="3">
    <source>
        <dbReference type="EMBL" id="KAJ8600305.1"/>
    </source>
</evidence>
<accession>A0AAD7U8R3</accession>
<reference evidence="3" key="1">
    <citation type="submission" date="2023-01" db="EMBL/GenBank/DDBJ databases">
        <title>Metagenome sequencing of chrysophaentin producing Chrysophaeum taylorii.</title>
        <authorList>
            <person name="Davison J."/>
            <person name="Bewley C."/>
        </authorList>
    </citation>
    <scope>NUCLEOTIDE SEQUENCE</scope>
    <source>
        <strain evidence="3">NIES-1699</strain>
    </source>
</reference>
<dbReference type="AlphaFoldDB" id="A0AAD7U8R3"/>
<dbReference type="PANTHER" id="PTHR44329">
    <property type="entry name" value="SERINE/THREONINE-PROTEIN KINASE TNNI3K-RELATED"/>
    <property type="match status" value="1"/>
</dbReference>
<feature type="domain" description="Protein kinase" evidence="2">
    <location>
        <begin position="210"/>
        <end position="453"/>
    </location>
</feature>
<dbReference type="InterPro" id="IPR000719">
    <property type="entry name" value="Prot_kinase_dom"/>
</dbReference>
<dbReference type="EMBL" id="JAQMWT010000524">
    <property type="protein sequence ID" value="KAJ8600305.1"/>
    <property type="molecule type" value="Genomic_DNA"/>
</dbReference>
<dbReference type="GO" id="GO:0004674">
    <property type="term" value="F:protein serine/threonine kinase activity"/>
    <property type="evidence" value="ECO:0007669"/>
    <property type="project" value="TreeGrafter"/>
</dbReference>
<comment type="caution">
    <text evidence="3">The sequence shown here is derived from an EMBL/GenBank/DDBJ whole genome shotgun (WGS) entry which is preliminary data.</text>
</comment>
<evidence type="ECO:0000256" key="1">
    <source>
        <dbReference type="SAM" id="MobiDB-lite"/>
    </source>
</evidence>
<dbReference type="SUPFAM" id="SSF56112">
    <property type="entry name" value="Protein kinase-like (PK-like)"/>
    <property type="match status" value="1"/>
</dbReference>
<dbReference type="PROSITE" id="PS50011">
    <property type="entry name" value="PROTEIN_KINASE_DOM"/>
    <property type="match status" value="1"/>
</dbReference>
<feature type="region of interest" description="Disordered" evidence="1">
    <location>
        <begin position="116"/>
        <end position="166"/>
    </location>
</feature>
<evidence type="ECO:0000313" key="4">
    <source>
        <dbReference type="Proteomes" id="UP001230188"/>
    </source>
</evidence>
<evidence type="ECO:0000259" key="2">
    <source>
        <dbReference type="PROSITE" id="PS50011"/>
    </source>
</evidence>
<dbReference type="Gene3D" id="1.10.510.10">
    <property type="entry name" value="Transferase(Phosphotransferase) domain 1"/>
    <property type="match status" value="1"/>
</dbReference>
<dbReference type="CDD" id="cd14014">
    <property type="entry name" value="STKc_PknB_like"/>
    <property type="match status" value="1"/>
</dbReference>
<gene>
    <name evidence="3" type="ORF">CTAYLR_000723</name>
</gene>
<dbReference type="GO" id="GO:0005524">
    <property type="term" value="F:ATP binding"/>
    <property type="evidence" value="ECO:0007669"/>
    <property type="project" value="InterPro"/>
</dbReference>
<dbReference type="InterPro" id="IPR051681">
    <property type="entry name" value="Ser/Thr_Kinases-Pseudokinases"/>
</dbReference>
<dbReference type="Pfam" id="PF00069">
    <property type="entry name" value="Pkinase"/>
    <property type="match status" value="1"/>
</dbReference>
<organism evidence="3 4">
    <name type="scientific">Chrysophaeum taylorii</name>
    <dbReference type="NCBI Taxonomy" id="2483200"/>
    <lineage>
        <taxon>Eukaryota</taxon>
        <taxon>Sar</taxon>
        <taxon>Stramenopiles</taxon>
        <taxon>Ochrophyta</taxon>
        <taxon>Pelagophyceae</taxon>
        <taxon>Pelagomonadales</taxon>
        <taxon>Pelagomonadaceae</taxon>
        <taxon>Chrysophaeum</taxon>
    </lineage>
</organism>
<protein>
    <recommendedName>
        <fullName evidence="2">Protein kinase domain-containing protein</fullName>
    </recommendedName>
</protein>
<dbReference type="InterPro" id="IPR011009">
    <property type="entry name" value="Kinase-like_dom_sf"/>
</dbReference>
<dbReference type="Proteomes" id="UP001230188">
    <property type="component" value="Unassembled WGS sequence"/>
</dbReference>
<dbReference type="InterPro" id="IPR008271">
    <property type="entry name" value="Ser/Thr_kinase_AS"/>
</dbReference>
<dbReference type="SMART" id="SM00220">
    <property type="entry name" value="S_TKc"/>
    <property type="match status" value="1"/>
</dbReference>
<sequence>MRRAPSVSPPLILSPFGATSKDISCVRTATTTELLGGEFPEDVRVSLWCERATRDDEPPRDLRTNLALLSGHYEEKVASFALLVPVRAAELIQTVYRRHASLLLEMMMCLRAKVEDDEKTRSTVAPSSSKNSDALAPLQKKSPDVDDADEGMRCENDPPSPTGVADFLKPAEEEEEGVVEPEAVADALRPRSVARNETFPAATELDARLGRKKKLLGFGTFGQVALQFLDGQPVAVKRHREECGEARTLLMLEHPNIVRVVDFAPGLLVMEFGGRSLRDLLSTDDDLPLNVLTDLASAVAHVHSKRVAHCDLKPDNILVDDEKRVRVCDFGEAQVGTLNCARVRGTPGFLAPEVVRFKRNLIPYDPKPADCWSLGLVLVCILSWNADPWAPYNLDNDSLESYVGDGQIKPLIPTESAFYALFRLDSTLRHLFDAAPLNRPTAVQIAAALDNLFRDDEAPVV</sequence>
<keyword evidence="4" id="KW-1185">Reference proteome</keyword>
<name>A0AAD7U8R3_9STRA</name>
<dbReference type="PROSITE" id="PS00108">
    <property type="entry name" value="PROTEIN_KINASE_ST"/>
    <property type="match status" value="1"/>
</dbReference>